<dbReference type="Proteomes" id="UP001152523">
    <property type="component" value="Unassembled WGS sequence"/>
</dbReference>
<dbReference type="EMBL" id="CAMAPF010000087">
    <property type="protein sequence ID" value="CAH9096682.1"/>
    <property type="molecule type" value="Genomic_DNA"/>
</dbReference>
<dbReference type="EMBL" id="CAMAPF010000933">
    <property type="protein sequence ID" value="CAH9123957.1"/>
    <property type="molecule type" value="Genomic_DNA"/>
</dbReference>
<feature type="compositionally biased region" description="Basic residues" evidence="2">
    <location>
        <begin position="22"/>
        <end position="32"/>
    </location>
</feature>
<name>A0AAV0DFT1_9ASTE</name>
<sequence length="391" mass="43579">MDDSRLFTVGFDDEPPTSPPKQQRKTKRKRLRKADQGTSSQPAPLLPEQPEPVRDVEPVQQVAPDQQTHADTLMDQLFSDQQSHHFSAEEVAAHQADLASQFERISLYDPAHEMLERGGCPASQIWSTSGFLNGHNLPPIPVEEAEECIALTVLKAGIYSLKLREARQAKEQSLLMAKETAEQAVEAERRAFAEERKKLEAEAGELRVRVGSLQAKIAAAEAAQVKFSEAPPQIPDGPAEMTVDLSAVRDSFKTSEEFLALKEKYATEQLPAVFGRHLEKLAGEERQKEGIRVLDQHPITKEWADNLARGVYNSGCQHMLQPLLPLLEKQMGRSVQPSDLPSDLHPGHLNALMAQMKKCRRALGMEVVQVVDEEADEDDDEEGEDHPEQID</sequence>
<evidence type="ECO:0000256" key="1">
    <source>
        <dbReference type="SAM" id="Coils"/>
    </source>
</evidence>
<feature type="region of interest" description="Disordered" evidence="2">
    <location>
        <begin position="1"/>
        <end position="61"/>
    </location>
</feature>
<gene>
    <name evidence="3" type="ORF">CEPIT_LOCUS13825</name>
    <name evidence="4" type="ORF">CEPIT_LOCUS25624</name>
</gene>
<feature type="region of interest" description="Disordered" evidence="2">
    <location>
        <begin position="370"/>
        <end position="391"/>
    </location>
</feature>
<comment type="caution">
    <text evidence="3">The sequence shown here is derived from an EMBL/GenBank/DDBJ whole genome shotgun (WGS) entry which is preliminary data.</text>
</comment>
<accession>A0AAV0DFT1</accession>
<evidence type="ECO:0000256" key="2">
    <source>
        <dbReference type="SAM" id="MobiDB-lite"/>
    </source>
</evidence>
<keyword evidence="5" id="KW-1185">Reference proteome</keyword>
<evidence type="ECO:0000313" key="3">
    <source>
        <dbReference type="EMBL" id="CAH9096682.1"/>
    </source>
</evidence>
<evidence type="ECO:0000313" key="4">
    <source>
        <dbReference type="EMBL" id="CAH9123957.1"/>
    </source>
</evidence>
<reference evidence="3" key="1">
    <citation type="submission" date="2022-07" db="EMBL/GenBank/DDBJ databases">
        <authorList>
            <person name="Macas J."/>
            <person name="Novak P."/>
            <person name="Neumann P."/>
        </authorList>
    </citation>
    <scope>NUCLEOTIDE SEQUENCE</scope>
</reference>
<feature type="compositionally biased region" description="Acidic residues" evidence="2">
    <location>
        <begin position="371"/>
        <end position="385"/>
    </location>
</feature>
<feature type="coiled-coil region" evidence="1">
    <location>
        <begin position="178"/>
        <end position="216"/>
    </location>
</feature>
<organism evidence="3 5">
    <name type="scientific">Cuscuta epithymum</name>
    <dbReference type="NCBI Taxonomy" id="186058"/>
    <lineage>
        <taxon>Eukaryota</taxon>
        <taxon>Viridiplantae</taxon>
        <taxon>Streptophyta</taxon>
        <taxon>Embryophyta</taxon>
        <taxon>Tracheophyta</taxon>
        <taxon>Spermatophyta</taxon>
        <taxon>Magnoliopsida</taxon>
        <taxon>eudicotyledons</taxon>
        <taxon>Gunneridae</taxon>
        <taxon>Pentapetalae</taxon>
        <taxon>asterids</taxon>
        <taxon>lamiids</taxon>
        <taxon>Solanales</taxon>
        <taxon>Convolvulaceae</taxon>
        <taxon>Cuscuteae</taxon>
        <taxon>Cuscuta</taxon>
        <taxon>Cuscuta subgen. Cuscuta</taxon>
    </lineage>
</organism>
<proteinExistence type="predicted"/>
<protein>
    <submittedName>
        <fullName evidence="3">Uncharacterized protein</fullName>
    </submittedName>
</protein>
<dbReference type="AlphaFoldDB" id="A0AAV0DFT1"/>
<evidence type="ECO:0000313" key="5">
    <source>
        <dbReference type="Proteomes" id="UP001152523"/>
    </source>
</evidence>
<keyword evidence="1" id="KW-0175">Coiled coil</keyword>